<organism evidence="3 4">
    <name type="scientific">Phycomyces blakesleeanus</name>
    <dbReference type="NCBI Taxonomy" id="4837"/>
    <lineage>
        <taxon>Eukaryota</taxon>
        <taxon>Fungi</taxon>
        <taxon>Fungi incertae sedis</taxon>
        <taxon>Mucoromycota</taxon>
        <taxon>Mucoromycotina</taxon>
        <taxon>Mucoromycetes</taxon>
        <taxon>Mucorales</taxon>
        <taxon>Phycomycetaceae</taxon>
        <taxon>Phycomyces</taxon>
    </lineage>
</organism>
<keyword evidence="4" id="KW-1185">Reference proteome</keyword>
<name>A0ABR3B6E8_PHYBL</name>
<proteinExistence type="predicted"/>
<protein>
    <recommendedName>
        <fullName evidence="2">BZIP domain-containing protein</fullName>
    </recommendedName>
</protein>
<dbReference type="Gene3D" id="3.30.160.60">
    <property type="entry name" value="Classic Zinc Finger"/>
    <property type="match status" value="1"/>
</dbReference>
<dbReference type="InterPro" id="IPR046347">
    <property type="entry name" value="bZIP_sf"/>
</dbReference>
<evidence type="ECO:0000256" key="1">
    <source>
        <dbReference type="SAM" id="Coils"/>
    </source>
</evidence>
<accession>A0ABR3B6E8</accession>
<dbReference type="InterPro" id="IPR004827">
    <property type="entry name" value="bZIP"/>
</dbReference>
<evidence type="ECO:0000313" key="4">
    <source>
        <dbReference type="Proteomes" id="UP001448207"/>
    </source>
</evidence>
<dbReference type="PROSITE" id="PS50217">
    <property type="entry name" value="BZIP"/>
    <property type="match status" value="1"/>
</dbReference>
<dbReference type="EMBL" id="JBCLYO010000004">
    <property type="protein sequence ID" value="KAL0090370.1"/>
    <property type="molecule type" value="Genomic_DNA"/>
</dbReference>
<dbReference type="Pfam" id="PF07716">
    <property type="entry name" value="bZIP_2"/>
    <property type="match status" value="1"/>
</dbReference>
<gene>
    <name evidence="3" type="ORF">J3Q64DRAFT_1636100</name>
</gene>
<dbReference type="SMART" id="SM00338">
    <property type="entry name" value="BRLZ"/>
    <property type="match status" value="1"/>
</dbReference>
<reference evidence="3 4" key="1">
    <citation type="submission" date="2024-04" db="EMBL/GenBank/DDBJ databases">
        <title>Symmetric and asymmetric DNA N6-adenine methylation regulates different biological responses in Mucorales.</title>
        <authorList>
            <consortium name="Lawrence Berkeley National Laboratory"/>
            <person name="Lax C."/>
            <person name="Mondo S.J."/>
            <person name="Osorio-Concepcion M."/>
            <person name="Muszewska A."/>
            <person name="Corrochano-Luque M."/>
            <person name="Gutierrez G."/>
            <person name="Riley R."/>
            <person name="Lipzen A."/>
            <person name="Guo J."/>
            <person name="Hundley H."/>
            <person name="Amirebrahimi M."/>
            <person name="Ng V."/>
            <person name="Lorenzo-Gutierrez D."/>
            <person name="Binder U."/>
            <person name="Yang J."/>
            <person name="Song Y."/>
            <person name="Canovas D."/>
            <person name="Navarro E."/>
            <person name="Freitag M."/>
            <person name="Gabaldon T."/>
            <person name="Grigoriev I.V."/>
            <person name="Corrochano L.M."/>
            <person name="Nicolas F.E."/>
            <person name="Garre V."/>
        </authorList>
    </citation>
    <scope>NUCLEOTIDE SEQUENCE [LARGE SCALE GENOMIC DNA]</scope>
    <source>
        <strain evidence="3 4">L51</strain>
    </source>
</reference>
<feature type="coiled-coil region" evidence="1">
    <location>
        <begin position="226"/>
        <end position="253"/>
    </location>
</feature>
<dbReference type="Proteomes" id="UP001448207">
    <property type="component" value="Unassembled WGS sequence"/>
</dbReference>
<dbReference type="PROSITE" id="PS00036">
    <property type="entry name" value="BZIP_BASIC"/>
    <property type="match status" value="1"/>
</dbReference>
<keyword evidence="1" id="KW-0175">Coiled coil</keyword>
<dbReference type="SUPFAM" id="SSF57959">
    <property type="entry name" value="Leucine zipper domain"/>
    <property type="match status" value="1"/>
</dbReference>
<sequence length="259" mass="28045">MDETVFQQLFESFATPQDMAMSDNTVFDEWLVHPSLPSPNTSEHSSPEIATPLDAFLRSPPFDNKDNICLENAGFGLDLDMSDILNSPFQQSAPAPVSISTSTAQQVSHLFSDLGGLPAALAALAAANPPPGVPQTPVVVATSAVSPSPSPVFKSQTKRARDSIDEDLGQFSPCEAALKRQKNTDAARRSRLKKVMKMESLEIRVSDLEKINTSLLLRVAVLDSEKSNLQIKESSYESRIKVLEAQLAEAHKALAGRTI</sequence>
<feature type="domain" description="BZIP" evidence="2">
    <location>
        <begin position="179"/>
        <end position="236"/>
    </location>
</feature>
<dbReference type="CDD" id="cd12193">
    <property type="entry name" value="bZIP_GCN4"/>
    <property type="match status" value="1"/>
</dbReference>
<evidence type="ECO:0000259" key="2">
    <source>
        <dbReference type="PROSITE" id="PS50217"/>
    </source>
</evidence>
<comment type="caution">
    <text evidence="3">The sequence shown here is derived from an EMBL/GenBank/DDBJ whole genome shotgun (WGS) entry which is preliminary data.</text>
</comment>
<evidence type="ECO:0000313" key="3">
    <source>
        <dbReference type="EMBL" id="KAL0090370.1"/>
    </source>
</evidence>